<accession>C6XMQ7</accession>
<sequence>MQLKSQPEKWSEQEIQGYQDACDDLYDLVDFRPSALEDMAKINVLKEEMQEKSNACKNASPYSKATILCHRRCRGMYTRLLNLNESATDDDVDIIVTACRDLYAETGLGQTQ</sequence>
<dbReference type="AlphaFoldDB" id="C6XMQ7"/>
<evidence type="ECO:0000313" key="2">
    <source>
        <dbReference type="Proteomes" id="UP000002745"/>
    </source>
</evidence>
<reference evidence="2" key="1">
    <citation type="journal article" date="2011" name="J. Bacteriol.">
        <title>Genome sequences of eight morphologically diverse alphaproteobacteria.</title>
        <authorList>
            <consortium name="US DOE Joint Genome Institute"/>
            <person name="Brown P.J."/>
            <person name="Kysela D.T."/>
            <person name="Buechlein A."/>
            <person name="Hemmerich C."/>
            <person name="Brun Y.V."/>
        </authorList>
    </citation>
    <scope>NUCLEOTIDE SEQUENCE [LARGE SCALE GENOMIC DNA]</scope>
    <source>
        <strain evidence="2">ATCC 49814 / DSM 5838 / IFAM 1418</strain>
    </source>
</reference>
<name>C6XMQ7_HIRBI</name>
<dbReference type="STRING" id="582402.Hbal_2291"/>
<organism evidence="1 2">
    <name type="scientific">Hirschia baltica (strain ATCC 49814 / DSM 5838 / IFAM 1418)</name>
    <dbReference type="NCBI Taxonomy" id="582402"/>
    <lineage>
        <taxon>Bacteria</taxon>
        <taxon>Pseudomonadati</taxon>
        <taxon>Pseudomonadota</taxon>
        <taxon>Alphaproteobacteria</taxon>
        <taxon>Hyphomonadales</taxon>
        <taxon>Hyphomonadaceae</taxon>
        <taxon>Hirschia</taxon>
    </lineage>
</organism>
<evidence type="ECO:0000313" key="1">
    <source>
        <dbReference type="EMBL" id="ACT59971.1"/>
    </source>
</evidence>
<protein>
    <submittedName>
        <fullName evidence="1">Uncharacterized protein</fullName>
    </submittedName>
</protein>
<dbReference type="EMBL" id="CP001678">
    <property type="protein sequence ID" value="ACT59971.1"/>
    <property type="molecule type" value="Genomic_DNA"/>
</dbReference>
<dbReference type="KEGG" id="hba:Hbal_2291"/>
<gene>
    <name evidence="1" type="ordered locus">Hbal_2291</name>
</gene>
<keyword evidence="2" id="KW-1185">Reference proteome</keyword>
<proteinExistence type="predicted"/>
<dbReference type="HOGENOM" id="CLU_2142450_0_0_5"/>
<dbReference type="Proteomes" id="UP000002745">
    <property type="component" value="Chromosome"/>
</dbReference>